<reference evidence="3" key="2">
    <citation type="submission" date="2020-09" db="EMBL/GenBank/DDBJ databases">
        <authorList>
            <person name="Sun Q."/>
            <person name="Zhou Y."/>
        </authorList>
    </citation>
    <scope>NUCLEOTIDE SEQUENCE</scope>
    <source>
        <strain evidence="3">CGMCC 4.5737</strain>
    </source>
</reference>
<evidence type="ECO:0000313" key="3">
    <source>
        <dbReference type="EMBL" id="GGM49516.1"/>
    </source>
</evidence>
<dbReference type="Proteomes" id="UP000637578">
    <property type="component" value="Unassembled WGS sequence"/>
</dbReference>
<feature type="transmembrane region" description="Helical" evidence="1">
    <location>
        <begin position="214"/>
        <end position="237"/>
    </location>
</feature>
<dbReference type="PANTHER" id="PTHR35152">
    <property type="entry name" value="DOMAIN SIGNALLING PROTEIN, PUTATIVE (AFU_ORTHOLOGUE AFUA_5G11310)-RELATED"/>
    <property type="match status" value="1"/>
</dbReference>
<feature type="transmembrane region" description="Helical" evidence="1">
    <location>
        <begin position="12"/>
        <end position="34"/>
    </location>
</feature>
<dbReference type="EMBL" id="BMMK01000007">
    <property type="protein sequence ID" value="GGM49516.1"/>
    <property type="molecule type" value="Genomic_DNA"/>
</dbReference>
<dbReference type="PROSITE" id="PS50924">
    <property type="entry name" value="MHYT"/>
    <property type="match status" value="1"/>
</dbReference>
<evidence type="ECO:0000313" key="4">
    <source>
        <dbReference type="Proteomes" id="UP000637578"/>
    </source>
</evidence>
<gene>
    <name evidence="3" type="ORF">GCM10012275_20520</name>
</gene>
<dbReference type="InterPro" id="IPR005330">
    <property type="entry name" value="MHYT_dom"/>
</dbReference>
<organism evidence="3 4">
    <name type="scientific">Longimycelium tulufanense</name>
    <dbReference type="NCBI Taxonomy" id="907463"/>
    <lineage>
        <taxon>Bacteria</taxon>
        <taxon>Bacillati</taxon>
        <taxon>Actinomycetota</taxon>
        <taxon>Actinomycetes</taxon>
        <taxon>Pseudonocardiales</taxon>
        <taxon>Pseudonocardiaceae</taxon>
        <taxon>Longimycelium</taxon>
    </lineage>
</organism>
<dbReference type="AlphaFoldDB" id="A0A8J3FTU5"/>
<reference evidence="3" key="1">
    <citation type="journal article" date="2014" name="Int. J. Syst. Evol. Microbiol.">
        <title>Complete genome sequence of Corynebacterium casei LMG S-19264T (=DSM 44701T), isolated from a smear-ripened cheese.</title>
        <authorList>
            <consortium name="US DOE Joint Genome Institute (JGI-PGF)"/>
            <person name="Walter F."/>
            <person name="Albersmeier A."/>
            <person name="Kalinowski J."/>
            <person name="Ruckert C."/>
        </authorList>
    </citation>
    <scope>NUCLEOTIDE SEQUENCE</scope>
    <source>
        <strain evidence="3">CGMCC 4.5737</strain>
    </source>
</reference>
<sequence length="252" mass="27019">MNHEVNHFAMGHGMLVLAYFTSVTGSLLGLLCMSRARSMREPRQKMMWTALGALAIGGVGIWLMHFIAMLGFTIPGAPIRYNAPVTALSALIAVVVVGMGLFAVTWGPFRLWRLLLGGPITGFGVASMHYMGMAAVRFQGKLTYNDTLVMLSVLIAAVAATAAIWFTIVVRGWPATIAAGFVMGVAVTGMHYTGMAAVRVQVDTTLPTPAGTEVFGLVFPVFVIGGLVIASLMWALATSFVEQEWLRVPRNI</sequence>
<keyword evidence="1" id="KW-0472">Membrane</keyword>
<dbReference type="GO" id="GO:0016020">
    <property type="term" value="C:membrane"/>
    <property type="evidence" value="ECO:0007669"/>
    <property type="project" value="UniProtKB-UniRule"/>
</dbReference>
<evidence type="ECO:0000256" key="1">
    <source>
        <dbReference type="PROSITE-ProRule" id="PRU00244"/>
    </source>
</evidence>
<keyword evidence="4" id="KW-1185">Reference proteome</keyword>
<name>A0A8J3FTU5_9PSEU</name>
<proteinExistence type="predicted"/>
<protein>
    <submittedName>
        <fullName evidence="3">MHYT domain-containing signal sensor</fullName>
    </submittedName>
</protein>
<accession>A0A8J3FTU5</accession>
<feature type="domain" description="MHYT" evidence="2">
    <location>
        <begin position="10"/>
        <end position="201"/>
    </location>
</feature>
<keyword evidence="1" id="KW-1133">Transmembrane helix</keyword>
<feature type="transmembrane region" description="Helical" evidence="1">
    <location>
        <begin position="175"/>
        <end position="194"/>
    </location>
</feature>
<feature type="transmembrane region" description="Helical" evidence="1">
    <location>
        <begin position="46"/>
        <end position="74"/>
    </location>
</feature>
<evidence type="ECO:0000259" key="2">
    <source>
        <dbReference type="PROSITE" id="PS50924"/>
    </source>
</evidence>
<feature type="transmembrane region" description="Helical" evidence="1">
    <location>
        <begin position="86"/>
        <end position="107"/>
    </location>
</feature>
<dbReference type="RefSeq" id="WP_229686228.1">
    <property type="nucleotide sequence ID" value="NZ_BMMK01000007.1"/>
</dbReference>
<dbReference type="PANTHER" id="PTHR35152:SF1">
    <property type="entry name" value="DOMAIN SIGNALLING PROTEIN, PUTATIVE (AFU_ORTHOLOGUE AFUA_5G11310)-RELATED"/>
    <property type="match status" value="1"/>
</dbReference>
<comment type="caution">
    <text evidence="3">The sequence shown here is derived from an EMBL/GenBank/DDBJ whole genome shotgun (WGS) entry which is preliminary data.</text>
</comment>
<feature type="transmembrane region" description="Helical" evidence="1">
    <location>
        <begin position="114"/>
        <end position="136"/>
    </location>
</feature>
<keyword evidence="1" id="KW-0812">Transmembrane</keyword>
<feature type="transmembrane region" description="Helical" evidence="1">
    <location>
        <begin position="148"/>
        <end position="168"/>
    </location>
</feature>
<dbReference type="Pfam" id="PF03707">
    <property type="entry name" value="MHYT"/>
    <property type="match status" value="2"/>
</dbReference>